<dbReference type="STRING" id="39947.A0A0P0W685"/>
<dbReference type="InParanoid" id="A0A0P0W685"/>
<feature type="non-terminal residue" evidence="1">
    <location>
        <position position="1"/>
    </location>
</feature>
<dbReference type="Proteomes" id="UP000059680">
    <property type="component" value="Chromosome 4"/>
</dbReference>
<evidence type="ECO:0000313" key="2">
    <source>
        <dbReference type="Proteomes" id="UP000059680"/>
    </source>
</evidence>
<keyword evidence="2" id="KW-1185">Reference proteome</keyword>
<protein>
    <submittedName>
        <fullName evidence="1">Os04g0125800 protein</fullName>
    </submittedName>
</protein>
<proteinExistence type="predicted"/>
<reference evidence="1 2" key="2">
    <citation type="journal article" date="2013" name="Plant Cell Physiol.">
        <title>Rice Annotation Project Database (RAP-DB): an integrative and interactive database for rice genomics.</title>
        <authorList>
            <person name="Sakai H."/>
            <person name="Lee S.S."/>
            <person name="Tanaka T."/>
            <person name="Numa H."/>
            <person name="Kim J."/>
            <person name="Kawahara Y."/>
            <person name="Wakimoto H."/>
            <person name="Yang C.C."/>
            <person name="Iwamoto M."/>
            <person name="Abe T."/>
            <person name="Yamada Y."/>
            <person name="Muto A."/>
            <person name="Inokuchi H."/>
            <person name="Ikemura T."/>
            <person name="Matsumoto T."/>
            <person name="Sasaki T."/>
            <person name="Itoh T."/>
        </authorList>
    </citation>
    <scope>NUCLEOTIDE SEQUENCE [LARGE SCALE GENOMIC DNA]</scope>
    <source>
        <strain evidence="2">cv. Nipponbare</strain>
    </source>
</reference>
<reference evidence="2" key="1">
    <citation type="journal article" date="2005" name="Nature">
        <title>The map-based sequence of the rice genome.</title>
        <authorList>
            <consortium name="International rice genome sequencing project (IRGSP)"/>
            <person name="Matsumoto T."/>
            <person name="Wu J."/>
            <person name="Kanamori H."/>
            <person name="Katayose Y."/>
            <person name="Fujisawa M."/>
            <person name="Namiki N."/>
            <person name="Mizuno H."/>
            <person name="Yamamoto K."/>
            <person name="Antonio B.A."/>
            <person name="Baba T."/>
            <person name="Sakata K."/>
            <person name="Nagamura Y."/>
            <person name="Aoki H."/>
            <person name="Arikawa K."/>
            <person name="Arita K."/>
            <person name="Bito T."/>
            <person name="Chiden Y."/>
            <person name="Fujitsuka N."/>
            <person name="Fukunaka R."/>
            <person name="Hamada M."/>
            <person name="Harada C."/>
            <person name="Hayashi A."/>
            <person name="Hijishita S."/>
            <person name="Honda M."/>
            <person name="Hosokawa S."/>
            <person name="Ichikawa Y."/>
            <person name="Idonuma A."/>
            <person name="Iijima M."/>
            <person name="Ikeda M."/>
            <person name="Ikeno M."/>
            <person name="Ito K."/>
            <person name="Ito S."/>
            <person name="Ito T."/>
            <person name="Ito Y."/>
            <person name="Ito Y."/>
            <person name="Iwabuchi A."/>
            <person name="Kamiya K."/>
            <person name="Karasawa W."/>
            <person name="Kurita K."/>
            <person name="Katagiri S."/>
            <person name="Kikuta A."/>
            <person name="Kobayashi H."/>
            <person name="Kobayashi N."/>
            <person name="Machita K."/>
            <person name="Maehara T."/>
            <person name="Masukawa M."/>
            <person name="Mizubayashi T."/>
            <person name="Mukai Y."/>
            <person name="Nagasaki H."/>
            <person name="Nagata Y."/>
            <person name="Naito S."/>
            <person name="Nakashima M."/>
            <person name="Nakama Y."/>
            <person name="Nakamichi Y."/>
            <person name="Nakamura M."/>
            <person name="Meguro A."/>
            <person name="Negishi M."/>
            <person name="Ohta I."/>
            <person name="Ohta T."/>
            <person name="Okamoto M."/>
            <person name="Ono N."/>
            <person name="Saji S."/>
            <person name="Sakaguchi M."/>
            <person name="Sakai K."/>
            <person name="Shibata M."/>
            <person name="Shimokawa T."/>
            <person name="Song J."/>
            <person name="Takazaki Y."/>
            <person name="Terasawa K."/>
            <person name="Tsugane M."/>
            <person name="Tsuji K."/>
            <person name="Ueda S."/>
            <person name="Waki K."/>
            <person name="Yamagata H."/>
            <person name="Yamamoto M."/>
            <person name="Yamamoto S."/>
            <person name="Yamane H."/>
            <person name="Yoshiki S."/>
            <person name="Yoshihara R."/>
            <person name="Yukawa K."/>
            <person name="Zhong H."/>
            <person name="Yano M."/>
            <person name="Yuan Q."/>
            <person name="Ouyang S."/>
            <person name="Liu J."/>
            <person name="Jones K.M."/>
            <person name="Gansberger K."/>
            <person name="Moffat K."/>
            <person name="Hill J."/>
            <person name="Bera J."/>
            <person name="Fadrosh D."/>
            <person name="Jin S."/>
            <person name="Johri S."/>
            <person name="Kim M."/>
            <person name="Overton L."/>
            <person name="Reardon M."/>
            <person name="Tsitrin T."/>
            <person name="Vuong H."/>
            <person name="Weaver B."/>
            <person name="Ciecko A."/>
            <person name="Tallon L."/>
            <person name="Jackson J."/>
            <person name="Pai G."/>
            <person name="Aken S.V."/>
            <person name="Utterback T."/>
            <person name="Reidmuller S."/>
            <person name="Feldblyum T."/>
            <person name="Hsiao J."/>
            <person name="Zismann V."/>
            <person name="Iobst S."/>
            <person name="de Vazeille A.R."/>
            <person name="Buell C.R."/>
            <person name="Ying K."/>
            <person name="Li Y."/>
            <person name="Lu T."/>
            <person name="Huang Y."/>
            <person name="Zhao Q."/>
            <person name="Feng Q."/>
            <person name="Zhang L."/>
            <person name="Zhu J."/>
            <person name="Weng Q."/>
            <person name="Mu J."/>
            <person name="Lu Y."/>
            <person name="Fan D."/>
            <person name="Liu Y."/>
            <person name="Guan J."/>
            <person name="Zhang Y."/>
            <person name="Yu S."/>
            <person name="Liu X."/>
            <person name="Zhang Y."/>
            <person name="Hong G."/>
            <person name="Han B."/>
            <person name="Choisne N."/>
            <person name="Demange N."/>
            <person name="Orjeda G."/>
            <person name="Samain S."/>
            <person name="Cattolico L."/>
            <person name="Pelletier E."/>
            <person name="Couloux A."/>
            <person name="Segurens B."/>
            <person name="Wincker P."/>
            <person name="D'Hont A."/>
            <person name="Scarpelli C."/>
            <person name="Weissenbach J."/>
            <person name="Salanoubat M."/>
            <person name="Quetier F."/>
            <person name="Yu Y."/>
            <person name="Kim H.R."/>
            <person name="Rambo T."/>
            <person name="Currie J."/>
            <person name="Collura K."/>
            <person name="Luo M."/>
            <person name="Yang T."/>
            <person name="Ammiraju J.S.S."/>
            <person name="Engler F."/>
            <person name="Soderlund C."/>
            <person name="Wing R.A."/>
            <person name="Palmer L.E."/>
            <person name="de la Bastide M."/>
            <person name="Spiegel L."/>
            <person name="Nascimento L."/>
            <person name="Zutavern T."/>
            <person name="O'Shaughnessy A."/>
            <person name="Dike S."/>
            <person name="Dedhia N."/>
            <person name="Preston R."/>
            <person name="Balija V."/>
            <person name="McCombie W.R."/>
            <person name="Chow T."/>
            <person name="Chen H."/>
            <person name="Chung M."/>
            <person name="Chen C."/>
            <person name="Shaw J."/>
            <person name="Wu H."/>
            <person name="Hsiao K."/>
            <person name="Chao Y."/>
            <person name="Chu M."/>
            <person name="Cheng C."/>
            <person name="Hour A."/>
            <person name="Lee P."/>
            <person name="Lin S."/>
            <person name="Lin Y."/>
            <person name="Liou J."/>
            <person name="Liu S."/>
            <person name="Hsing Y."/>
            <person name="Raghuvanshi S."/>
            <person name="Mohanty A."/>
            <person name="Bharti A.K."/>
            <person name="Gaur A."/>
            <person name="Gupta V."/>
            <person name="Kumar D."/>
            <person name="Ravi V."/>
            <person name="Vij S."/>
            <person name="Kapur A."/>
            <person name="Khurana P."/>
            <person name="Khurana P."/>
            <person name="Khurana J.P."/>
            <person name="Tyagi A.K."/>
            <person name="Gaikwad K."/>
            <person name="Singh A."/>
            <person name="Dalal V."/>
            <person name="Srivastava S."/>
            <person name="Dixit A."/>
            <person name="Pal A.K."/>
            <person name="Ghazi I.A."/>
            <person name="Yadav M."/>
            <person name="Pandit A."/>
            <person name="Bhargava A."/>
            <person name="Sureshbabu K."/>
            <person name="Batra K."/>
            <person name="Sharma T.R."/>
            <person name="Mohapatra T."/>
            <person name="Singh N.K."/>
            <person name="Messing J."/>
            <person name="Nelson A.B."/>
            <person name="Fuks G."/>
            <person name="Kavchok S."/>
            <person name="Keizer G."/>
            <person name="Linton E."/>
            <person name="Llaca V."/>
            <person name="Song R."/>
            <person name="Tanyolac B."/>
            <person name="Young S."/>
            <person name="Ho-Il K."/>
            <person name="Hahn J.H."/>
            <person name="Sangsakoo G."/>
            <person name="Vanavichit A."/>
            <person name="de Mattos Luiz.A.T."/>
            <person name="Zimmer P.D."/>
            <person name="Malone G."/>
            <person name="Dellagostin O."/>
            <person name="de Oliveira A.C."/>
            <person name="Bevan M."/>
            <person name="Bancroft I."/>
            <person name="Minx P."/>
            <person name="Cordum H."/>
            <person name="Wilson R."/>
            <person name="Cheng Z."/>
            <person name="Jin W."/>
            <person name="Jiang J."/>
            <person name="Leong S.A."/>
            <person name="Iwama H."/>
            <person name="Gojobori T."/>
            <person name="Itoh T."/>
            <person name="Niimura Y."/>
            <person name="Fujii Y."/>
            <person name="Habara T."/>
            <person name="Sakai H."/>
            <person name="Sato Y."/>
            <person name="Wilson G."/>
            <person name="Kumar K."/>
            <person name="McCouch S."/>
            <person name="Juretic N."/>
            <person name="Hoen D."/>
            <person name="Wright S."/>
            <person name="Bruskiewich R."/>
            <person name="Bureau T."/>
            <person name="Miyao A."/>
            <person name="Hirochika H."/>
            <person name="Nishikawa T."/>
            <person name="Kadowaki K."/>
            <person name="Sugiura M."/>
            <person name="Burr B."/>
            <person name="Sasaki T."/>
        </authorList>
    </citation>
    <scope>NUCLEOTIDE SEQUENCE [LARGE SCALE GENOMIC DNA]</scope>
    <source>
        <strain evidence="2">cv. Nipponbare</strain>
    </source>
</reference>
<reference evidence="1 2" key="3">
    <citation type="journal article" date="2013" name="Rice">
        <title>Improvement of the Oryza sativa Nipponbare reference genome using next generation sequence and optical map data.</title>
        <authorList>
            <person name="Kawahara Y."/>
            <person name="de la Bastide M."/>
            <person name="Hamilton J.P."/>
            <person name="Kanamori H."/>
            <person name="McCombie W.R."/>
            <person name="Ouyang S."/>
            <person name="Schwartz D.C."/>
            <person name="Tanaka T."/>
            <person name="Wu J."/>
            <person name="Zhou S."/>
            <person name="Childs K.L."/>
            <person name="Davidson R.M."/>
            <person name="Lin H."/>
            <person name="Quesada-Ocampo L."/>
            <person name="Vaillancourt B."/>
            <person name="Sakai H."/>
            <person name="Lee S.S."/>
            <person name="Kim J."/>
            <person name="Numa H."/>
            <person name="Itoh T."/>
            <person name="Buell C.R."/>
            <person name="Matsumoto T."/>
        </authorList>
    </citation>
    <scope>NUCLEOTIDE SEQUENCE [LARGE SCALE GENOMIC DNA]</scope>
    <source>
        <strain evidence="2">cv. Nipponbare</strain>
    </source>
</reference>
<dbReference type="AlphaFoldDB" id="A0A0P0W685"/>
<dbReference type="PaxDb" id="39947-A0A0P0W685"/>
<sequence length="104" mass="11825">TPAAAAAYHAQVSPFHLHLDTCHPHLPPSYYSMDHKEYAYRHATKEVYGEHAFFSDGTEREHHHAAAWTRPVAVQAARHGAQAEHHAALPGRRLWQHRCVAVRH</sequence>
<evidence type="ECO:0000313" key="1">
    <source>
        <dbReference type="EMBL" id="BAS87669.1"/>
    </source>
</evidence>
<dbReference type="Gramene" id="Os04t0125800-00">
    <property type="protein sequence ID" value="Os04t0125800-00"/>
    <property type="gene ID" value="Os04g0125800"/>
</dbReference>
<accession>A0A0P0W685</accession>
<gene>
    <name evidence="1" type="ordered locus">Os04g0125800</name>
    <name evidence="1" type="ORF">OSNPB_040125800</name>
</gene>
<name>A0A0P0W685_ORYSJ</name>
<dbReference type="EMBL" id="AP014960">
    <property type="protein sequence ID" value="BAS87669.1"/>
    <property type="molecule type" value="Genomic_DNA"/>
</dbReference>
<organism evidence="1 2">
    <name type="scientific">Oryza sativa subsp. japonica</name>
    <name type="common">Rice</name>
    <dbReference type="NCBI Taxonomy" id="39947"/>
    <lineage>
        <taxon>Eukaryota</taxon>
        <taxon>Viridiplantae</taxon>
        <taxon>Streptophyta</taxon>
        <taxon>Embryophyta</taxon>
        <taxon>Tracheophyta</taxon>
        <taxon>Spermatophyta</taxon>
        <taxon>Magnoliopsida</taxon>
        <taxon>Liliopsida</taxon>
        <taxon>Poales</taxon>
        <taxon>Poaceae</taxon>
        <taxon>BOP clade</taxon>
        <taxon>Oryzoideae</taxon>
        <taxon>Oryzeae</taxon>
        <taxon>Oryzinae</taxon>
        <taxon>Oryza</taxon>
        <taxon>Oryza sativa</taxon>
    </lineage>
</organism>